<feature type="domain" description="Phage capsid-like C-terminal" evidence="3">
    <location>
        <begin position="165"/>
        <end position="360"/>
    </location>
</feature>
<dbReference type="EMBL" id="CP074402">
    <property type="protein sequence ID" value="QVJ00334.1"/>
    <property type="molecule type" value="Genomic_DNA"/>
</dbReference>
<feature type="compositionally biased region" description="Basic and acidic residues" evidence="2">
    <location>
        <begin position="26"/>
        <end position="36"/>
    </location>
</feature>
<dbReference type="InterPro" id="IPR024455">
    <property type="entry name" value="Phage_capsid"/>
</dbReference>
<dbReference type="InterPro" id="IPR054612">
    <property type="entry name" value="Phage_capsid-like_C"/>
</dbReference>
<protein>
    <submittedName>
        <fullName evidence="4">Phage major capsid protein</fullName>
    </submittedName>
</protein>
<keyword evidence="5" id="KW-1185">Reference proteome</keyword>
<evidence type="ECO:0000313" key="5">
    <source>
        <dbReference type="Proteomes" id="UP000682416"/>
    </source>
</evidence>
<evidence type="ECO:0000313" key="4">
    <source>
        <dbReference type="EMBL" id="QVJ00334.1"/>
    </source>
</evidence>
<name>A0A975QJF4_9ACTN</name>
<feature type="compositionally biased region" description="Polar residues" evidence="2">
    <location>
        <begin position="380"/>
        <end position="391"/>
    </location>
</feature>
<evidence type="ECO:0000256" key="1">
    <source>
        <dbReference type="ARBA" id="ARBA00004328"/>
    </source>
</evidence>
<dbReference type="KEGG" id="nec:KGD82_16355"/>
<evidence type="ECO:0000256" key="2">
    <source>
        <dbReference type="SAM" id="MobiDB-lite"/>
    </source>
</evidence>
<evidence type="ECO:0000259" key="3">
    <source>
        <dbReference type="Pfam" id="PF05065"/>
    </source>
</evidence>
<sequence>MSRKTIEELKAQLQHEAKSADTIAKTAEDADRDMTETERATVQNHIKAATDLVKEIKDRQGDTALRDALKGIEGIDYDPTGSKRQEPGKAVDLGGKSLGTHFTESPEFQHLQAQKTGAHFNRNQRIATHPVAYKDLLTGGDRSSAGGFVRNDYRGLQLGLDPFMRPLTMRDLVTGATTTSDTIEYTYIDTVEIRAEFVAESTSVDTPEERTPANGVKPISTFTTRNETTPVKTIAHWFAMTRRALADVAQVRSLVDALLRYGLEERIDREIISGDGGTGDSLRGIANTPGVQVLEVNANGSDPVRANIEAIRRAKTMTRLGARAVANGVSVNPLDLESMDLVKDNEGRYILGGPVAAGGPAPCGTCRWWRTKRSRRVSCSWVTSARPSSTTARKRPSLSPTPTPTSSRGT</sequence>
<dbReference type="Pfam" id="PF05065">
    <property type="entry name" value="Phage_capsid"/>
    <property type="match status" value="1"/>
</dbReference>
<feature type="region of interest" description="Disordered" evidence="2">
    <location>
        <begin position="17"/>
        <end position="36"/>
    </location>
</feature>
<dbReference type="NCBIfam" id="TIGR01554">
    <property type="entry name" value="major_cap_HK97"/>
    <property type="match status" value="1"/>
</dbReference>
<organism evidence="4 5">
    <name type="scientific">Nocardiopsis eucommiae</name>
    <dbReference type="NCBI Taxonomy" id="2831970"/>
    <lineage>
        <taxon>Bacteria</taxon>
        <taxon>Bacillati</taxon>
        <taxon>Actinomycetota</taxon>
        <taxon>Actinomycetes</taxon>
        <taxon>Streptosporangiales</taxon>
        <taxon>Nocardiopsidaceae</taxon>
        <taxon>Nocardiopsis</taxon>
    </lineage>
</organism>
<gene>
    <name evidence="4" type="ORF">KGD82_16355</name>
</gene>
<dbReference type="SUPFAM" id="SSF56563">
    <property type="entry name" value="Major capsid protein gp5"/>
    <property type="match status" value="1"/>
</dbReference>
<comment type="subcellular location">
    <subcellularLocation>
        <location evidence="1">Virion</location>
    </subcellularLocation>
</comment>
<feature type="compositionally biased region" description="Low complexity" evidence="2">
    <location>
        <begin position="397"/>
        <end position="410"/>
    </location>
</feature>
<proteinExistence type="predicted"/>
<dbReference type="Gene3D" id="3.30.2400.10">
    <property type="entry name" value="Major capsid protein gp5"/>
    <property type="match status" value="1"/>
</dbReference>
<feature type="region of interest" description="Disordered" evidence="2">
    <location>
        <begin position="380"/>
        <end position="410"/>
    </location>
</feature>
<feature type="region of interest" description="Disordered" evidence="2">
    <location>
        <begin position="202"/>
        <end position="221"/>
    </location>
</feature>
<dbReference type="Proteomes" id="UP000682416">
    <property type="component" value="Chromosome"/>
</dbReference>
<accession>A0A975QJF4</accession>
<dbReference type="AlphaFoldDB" id="A0A975QJF4"/>
<reference evidence="4" key="1">
    <citation type="submission" date="2021-05" db="EMBL/GenBank/DDBJ databases">
        <authorList>
            <person name="Kaiqin L."/>
            <person name="Jian G."/>
        </authorList>
    </citation>
    <scope>NUCLEOTIDE SEQUENCE</scope>
    <source>
        <strain evidence="4">HDS5</strain>
    </source>
</reference>